<accession>A0A399NY81</accession>
<dbReference type="RefSeq" id="WP_051629426.1">
    <property type="nucleotide sequence ID" value="NZ_QWEC01000001.1"/>
</dbReference>
<gene>
    <name evidence="1" type="ORF">DZF96_00300</name>
</gene>
<reference evidence="1 2" key="1">
    <citation type="submission" date="2018-08" db="EMBL/GenBank/DDBJ databases">
        <title>Genome Sequence of Clavibacter michiganensis Subspecies type strains, and the Atypical Peach-Colored Strains Isolated from Tomato.</title>
        <authorList>
            <person name="Osdaghi E."/>
            <person name="Portier P."/>
            <person name="Briand M."/>
            <person name="Jacques M.-A."/>
        </authorList>
    </citation>
    <scope>NUCLEOTIDE SEQUENCE [LARGE SCALE GENOMIC DNA]</scope>
    <source>
        <strain evidence="1 2">CFBP 7493</strain>
    </source>
</reference>
<comment type="caution">
    <text evidence="1">The sequence shown here is derived from an EMBL/GenBank/DDBJ whole genome shotgun (WGS) entry which is preliminary data.</text>
</comment>
<dbReference type="Pfam" id="PF08843">
    <property type="entry name" value="AbiEii"/>
    <property type="match status" value="1"/>
</dbReference>
<dbReference type="AlphaFoldDB" id="A0A399NY81"/>
<name>A0A399NY81_9MICO</name>
<dbReference type="GO" id="GO:0016740">
    <property type="term" value="F:transferase activity"/>
    <property type="evidence" value="ECO:0007669"/>
    <property type="project" value="UniProtKB-KW"/>
</dbReference>
<protein>
    <submittedName>
        <fullName evidence="1">Nucleotidyl transferase AbiEii/AbiGii toxin family protein</fullName>
    </submittedName>
</protein>
<keyword evidence="1" id="KW-0808">Transferase</keyword>
<dbReference type="InterPro" id="IPR014942">
    <property type="entry name" value="AbiEii"/>
</dbReference>
<sequence>MPEQPDYVSGAAAGAAINSAARSAARSGSTSAHDLVTQTTFDRFLCRVFADDKPAFVLKGGLGMLARMPQSRATRDIDLAASEGDVAAAVEELIARVSVDLGDHFRFAYRSQTDLLTGDNQPYTGGCRVTFDAYLGVASRGKVDIDLAVGHMPTAQPERHVPANRLTRLNFRTHDYFLYPLVDQISDKLCATLQPYGPSGLPSSREKDLVDLAMIAMFQAVDAAELRMAIAQEFRLRGLEPTPRFTVPPEWGVAFRAMAARTPLAPSRSQLEDAVALVRALLDPVLDGSVTEGQWNPTTSSW</sequence>
<organism evidence="1 2">
    <name type="scientific">Clavibacter michiganensis</name>
    <dbReference type="NCBI Taxonomy" id="28447"/>
    <lineage>
        <taxon>Bacteria</taxon>
        <taxon>Bacillati</taxon>
        <taxon>Actinomycetota</taxon>
        <taxon>Actinomycetes</taxon>
        <taxon>Micrococcales</taxon>
        <taxon>Microbacteriaceae</taxon>
        <taxon>Clavibacter</taxon>
    </lineage>
</organism>
<proteinExistence type="predicted"/>
<evidence type="ECO:0000313" key="2">
    <source>
        <dbReference type="Proteomes" id="UP000266298"/>
    </source>
</evidence>
<dbReference type="Proteomes" id="UP000266298">
    <property type="component" value="Unassembled WGS sequence"/>
</dbReference>
<evidence type="ECO:0000313" key="1">
    <source>
        <dbReference type="EMBL" id="RII99113.1"/>
    </source>
</evidence>
<dbReference type="EMBL" id="QWEC01000001">
    <property type="protein sequence ID" value="RII99113.1"/>
    <property type="molecule type" value="Genomic_DNA"/>
</dbReference>